<name>S3MCS3_9SPIR</name>
<evidence type="ECO:0000313" key="2">
    <source>
        <dbReference type="EMBL" id="EPF46849.1"/>
    </source>
</evidence>
<keyword evidence="1" id="KW-0732">Signal</keyword>
<comment type="caution">
    <text evidence="2">The sequence shown here is derived from an EMBL/GenBank/DDBJ whole genome shotgun (WGS) entry which is preliminary data.</text>
</comment>
<dbReference type="AlphaFoldDB" id="S3MCS3"/>
<dbReference type="RefSeq" id="WP_016518825.1">
    <property type="nucleotide sequence ID" value="NZ_KE332512.1"/>
</dbReference>
<sequence length="482" mass="54100">MKKYVCAATLLFAAFTLFAQTGTDSVQDSVYQRLLQYRIEHDSNYRQLQMQAEIAANKAEKTKTESLITTEVGSGNTQVLLNSDADKRGVTTEPYANIALPSYNNTGIKVSVPYSKIGQRQETGAEVSVSTDIYSKNAEAKKYTLNLAQSAAEQAQRAKEEGLALTEKQFLQDIQRLLDDYTTLLDKELSEVKAEIQYNQIKSQGYADSSTKMRTANLELLGAKREHQNADFNFSASYRVFAESCGITTDEDPRTFLTSLWNSLPTQKAADIEQYPQSAYKPLVEAERQHTQNTVRRDIELSPFSISADAGYKLRNTKIGGGSATNEHSVLGGLNIQFPGGKAYTGVEVPLSDPKSTAIKLSFSWNPFSIKTRKLDKKNAEFDDAIERLKIEDAKEQYQTQLRTNKISNEQMTWQQTATADELSIYKQNADDHAQWYRNGIISRVESMQAELEYKKAEARYAKAKAAVMIFNIDTALLFEKQ</sequence>
<accession>S3MCS3</accession>
<dbReference type="PATRIC" id="fig|1125702.3.peg.1482"/>
<organism evidence="2 3">
    <name type="scientific">Treponema vincentii F0403</name>
    <dbReference type="NCBI Taxonomy" id="1125702"/>
    <lineage>
        <taxon>Bacteria</taxon>
        <taxon>Pseudomonadati</taxon>
        <taxon>Spirochaetota</taxon>
        <taxon>Spirochaetia</taxon>
        <taxon>Spirochaetales</taxon>
        <taxon>Treponemataceae</taxon>
        <taxon>Treponema</taxon>
    </lineage>
</organism>
<dbReference type="Proteomes" id="UP000014605">
    <property type="component" value="Unassembled WGS sequence"/>
</dbReference>
<dbReference type="SUPFAM" id="SSF56954">
    <property type="entry name" value="Outer membrane efflux proteins (OEP)"/>
    <property type="match status" value="1"/>
</dbReference>
<evidence type="ECO:0000313" key="3">
    <source>
        <dbReference type="Proteomes" id="UP000014605"/>
    </source>
</evidence>
<gene>
    <name evidence="2" type="ORF">HMPREF1222_01428</name>
</gene>
<dbReference type="EMBL" id="ATFC01000008">
    <property type="protein sequence ID" value="EPF46849.1"/>
    <property type="molecule type" value="Genomic_DNA"/>
</dbReference>
<protein>
    <recommendedName>
        <fullName evidence="4">TolC family type I secretion outer membrane protein</fullName>
    </recommendedName>
</protein>
<evidence type="ECO:0008006" key="4">
    <source>
        <dbReference type="Google" id="ProtNLM"/>
    </source>
</evidence>
<feature type="chain" id="PRO_5004523338" description="TolC family type I secretion outer membrane protein" evidence="1">
    <location>
        <begin position="20"/>
        <end position="482"/>
    </location>
</feature>
<feature type="signal peptide" evidence="1">
    <location>
        <begin position="1"/>
        <end position="19"/>
    </location>
</feature>
<dbReference type="Gene3D" id="1.20.1600.10">
    <property type="entry name" value="Outer membrane efflux proteins (OEP)"/>
    <property type="match status" value="1"/>
</dbReference>
<reference evidence="2 3" key="1">
    <citation type="submission" date="2013-04" db="EMBL/GenBank/DDBJ databases">
        <title>The Genome Sequence of Treponema vincentii F0403.</title>
        <authorList>
            <consortium name="The Broad Institute Genomics Platform"/>
            <person name="Earl A."/>
            <person name="Ward D."/>
            <person name="Feldgarden M."/>
            <person name="Gevers D."/>
            <person name="Leonetti C."/>
            <person name="Izard J."/>
            <person name="Walker B."/>
            <person name="Young S."/>
            <person name="Zeng Q."/>
            <person name="Gargeya S."/>
            <person name="Fitzgerald M."/>
            <person name="Haas B."/>
            <person name="Abouelleil A."/>
            <person name="Allen A.W."/>
            <person name="Alvarado L."/>
            <person name="Arachchi H.M."/>
            <person name="Berlin A.M."/>
            <person name="Chapman S.B."/>
            <person name="Gainer-Dewar J."/>
            <person name="Goldberg J."/>
            <person name="Griggs A."/>
            <person name="Gujja S."/>
            <person name="Hansen M."/>
            <person name="Howarth C."/>
            <person name="Imamovic A."/>
            <person name="Ireland A."/>
            <person name="Larimer J."/>
            <person name="McCowan C."/>
            <person name="Murphy C."/>
            <person name="Pearson M."/>
            <person name="Poon T.W."/>
            <person name="Priest M."/>
            <person name="Roberts A."/>
            <person name="Saif S."/>
            <person name="Shea T."/>
            <person name="Sisk P."/>
            <person name="Sykes S."/>
            <person name="Wortman J."/>
            <person name="Nusbaum C."/>
            <person name="Birren B."/>
        </authorList>
    </citation>
    <scope>NUCLEOTIDE SEQUENCE [LARGE SCALE GENOMIC DNA]</scope>
    <source>
        <strain evidence="2 3">F0403</strain>
    </source>
</reference>
<evidence type="ECO:0000256" key="1">
    <source>
        <dbReference type="SAM" id="SignalP"/>
    </source>
</evidence>
<proteinExistence type="predicted"/>
<keyword evidence="3" id="KW-1185">Reference proteome</keyword>
<dbReference type="HOGENOM" id="CLU_566114_0_0_12"/>
<dbReference type="GeneID" id="301461589"/>